<gene>
    <name evidence="8" type="primary">ampG</name>
    <name evidence="8" type="ORF">MGN01_00500</name>
</gene>
<feature type="transmembrane region" description="Helical" evidence="7">
    <location>
        <begin position="202"/>
        <end position="222"/>
    </location>
</feature>
<evidence type="ECO:0000256" key="2">
    <source>
        <dbReference type="ARBA" id="ARBA00008335"/>
    </source>
</evidence>
<keyword evidence="9" id="KW-1185">Reference proteome</keyword>
<organism evidence="8 9">
    <name type="scientific">Methylobacterium gnaphalii</name>
    <dbReference type="NCBI Taxonomy" id="1010610"/>
    <lineage>
        <taxon>Bacteria</taxon>
        <taxon>Pseudomonadati</taxon>
        <taxon>Pseudomonadota</taxon>
        <taxon>Alphaproteobacteria</taxon>
        <taxon>Hyphomicrobiales</taxon>
        <taxon>Methylobacteriaceae</taxon>
        <taxon>Methylobacterium</taxon>
    </lineage>
</organism>
<keyword evidence="5 7" id="KW-1133">Transmembrane helix</keyword>
<keyword evidence="3" id="KW-0813">Transport</keyword>
<evidence type="ECO:0000313" key="9">
    <source>
        <dbReference type="Proteomes" id="UP000321750"/>
    </source>
</evidence>
<dbReference type="InterPro" id="IPR036259">
    <property type="entry name" value="MFS_trans_sf"/>
</dbReference>
<dbReference type="AlphaFoldDB" id="A0A512JE46"/>
<feature type="transmembrane region" description="Helical" evidence="7">
    <location>
        <begin position="38"/>
        <end position="56"/>
    </location>
</feature>
<evidence type="ECO:0000256" key="6">
    <source>
        <dbReference type="ARBA" id="ARBA00023136"/>
    </source>
</evidence>
<feature type="transmembrane region" description="Helical" evidence="7">
    <location>
        <begin position="416"/>
        <end position="439"/>
    </location>
</feature>
<evidence type="ECO:0000256" key="4">
    <source>
        <dbReference type="ARBA" id="ARBA00022692"/>
    </source>
</evidence>
<keyword evidence="6 7" id="KW-0472">Membrane</keyword>
<feature type="transmembrane region" description="Helical" evidence="7">
    <location>
        <begin position="68"/>
        <end position="89"/>
    </location>
</feature>
<evidence type="ECO:0000313" key="8">
    <source>
        <dbReference type="EMBL" id="GEP08205.1"/>
    </source>
</evidence>
<feature type="transmembrane region" description="Helical" evidence="7">
    <location>
        <begin position="297"/>
        <end position="315"/>
    </location>
</feature>
<feature type="transmembrane region" description="Helical" evidence="7">
    <location>
        <begin position="350"/>
        <end position="377"/>
    </location>
</feature>
<comment type="caution">
    <text evidence="8">The sequence shown here is derived from an EMBL/GenBank/DDBJ whole genome shotgun (WGS) entry which is preliminary data.</text>
</comment>
<keyword evidence="4 7" id="KW-0812">Transmembrane</keyword>
<protein>
    <submittedName>
        <fullName evidence="8">MFS transporter</fullName>
    </submittedName>
</protein>
<dbReference type="NCBIfam" id="TIGR00901">
    <property type="entry name" value="2A0125"/>
    <property type="match status" value="1"/>
</dbReference>
<dbReference type="GO" id="GO:0016020">
    <property type="term" value="C:membrane"/>
    <property type="evidence" value="ECO:0007669"/>
    <property type="project" value="UniProtKB-SubCell"/>
</dbReference>
<sequence>MQGLAKGQRGPNRMQAPAIEAKARGASFLKPLFRDRRIAAGLFLGVGSGMAFPLIYATQSVWLTRAGVPIETIGWLFGLTFPYKLKFLWAPFLDRYDPPLIGAWLGRRRGWILLAQLGVAAGLVGIAFGDPANWLGWTIAFSLALGVAGATQDITVDGWRIAVVSKAELPLMSSWAEIGWRMGTLVAGAGALIVAGEHGWKVAYVVMAAIMFPSMIAAWFAPEPKSDRDPIREPLNFGATIWAPIKDLLDRLGPLGIPILIMIAGFRMSGYVSTAMANPLFVTLHYSDVDIATVVKVYGFWLALGATILGGWMIPRFGLMPTLLFGTVFGSAAHLALAYLALYGDHNDGAYWTFVMAVGIEAFAYAFASIVLITYMSTLTSDGYAASQFALMTSLVALPGNLLAMTSGVAVKAVGFAWFFVGTSVIGIPVALLCGWIWWWQSRQVQSVT</sequence>
<dbReference type="Gene3D" id="1.20.1250.20">
    <property type="entry name" value="MFS general substrate transporter like domains"/>
    <property type="match status" value="1"/>
</dbReference>
<dbReference type="SUPFAM" id="SSF103473">
    <property type="entry name" value="MFS general substrate transporter"/>
    <property type="match status" value="1"/>
</dbReference>
<feature type="transmembrane region" description="Helical" evidence="7">
    <location>
        <begin position="255"/>
        <end position="277"/>
    </location>
</feature>
<accession>A0A512JE46</accession>
<dbReference type="GO" id="GO:0022857">
    <property type="term" value="F:transmembrane transporter activity"/>
    <property type="evidence" value="ECO:0007669"/>
    <property type="project" value="InterPro"/>
</dbReference>
<reference evidence="8 9" key="1">
    <citation type="submission" date="2019-07" db="EMBL/GenBank/DDBJ databases">
        <title>Whole genome shotgun sequence of Methylobacterium gnaphalii NBRC 107716.</title>
        <authorList>
            <person name="Hosoyama A."/>
            <person name="Uohara A."/>
            <person name="Ohji S."/>
            <person name="Ichikawa N."/>
        </authorList>
    </citation>
    <scope>NUCLEOTIDE SEQUENCE [LARGE SCALE GENOMIC DNA]</scope>
    <source>
        <strain evidence="8 9">NBRC 107716</strain>
    </source>
</reference>
<dbReference type="EMBL" id="BJZV01000001">
    <property type="protein sequence ID" value="GEP08205.1"/>
    <property type="molecule type" value="Genomic_DNA"/>
</dbReference>
<feature type="transmembrane region" description="Helical" evidence="7">
    <location>
        <begin position="322"/>
        <end position="344"/>
    </location>
</feature>
<dbReference type="PANTHER" id="PTHR12778:SF10">
    <property type="entry name" value="MAJOR FACILITATOR SUPERFAMILY DOMAIN-CONTAINING PROTEIN 3"/>
    <property type="match status" value="1"/>
</dbReference>
<dbReference type="Pfam" id="PF07690">
    <property type="entry name" value="MFS_1"/>
    <property type="match status" value="1"/>
</dbReference>
<evidence type="ECO:0000256" key="5">
    <source>
        <dbReference type="ARBA" id="ARBA00022989"/>
    </source>
</evidence>
<feature type="transmembrane region" description="Helical" evidence="7">
    <location>
        <begin position="110"/>
        <end position="128"/>
    </location>
</feature>
<feature type="transmembrane region" description="Helical" evidence="7">
    <location>
        <begin position="389"/>
        <end position="410"/>
    </location>
</feature>
<evidence type="ECO:0000256" key="3">
    <source>
        <dbReference type="ARBA" id="ARBA00022448"/>
    </source>
</evidence>
<name>A0A512JE46_9HYPH</name>
<proteinExistence type="inferred from homology"/>
<evidence type="ECO:0000256" key="1">
    <source>
        <dbReference type="ARBA" id="ARBA00004141"/>
    </source>
</evidence>
<comment type="subcellular location">
    <subcellularLocation>
        <location evidence="1">Membrane</location>
        <topology evidence="1">Multi-pass membrane protein</topology>
    </subcellularLocation>
</comment>
<dbReference type="InterPro" id="IPR011701">
    <property type="entry name" value="MFS"/>
</dbReference>
<evidence type="ECO:0000256" key="7">
    <source>
        <dbReference type="SAM" id="Phobius"/>
    </source>
</evidence>
<feature type="transmembrane region" description="Helical" evidence="7">
    <location>
        <begin position="178"/>
        <end position="196"/>
    </location>
</feature>
<dbReference type="PANTHER" id="PTHR12778">
    <property type="entry name" value="SOLUTE CARRIER FAMILY 33 ACETYL-COA TRANSPORTER -RELATED"/>
    <property type="match status" value="1"/>
</dbReference>
<dbReference type="Proteomes" id="UP000321750">
    <property type="component" value="Unassembled WGS sequence"/>
</dbReference>
<dbReference type="InterPro" id="IPR004752">
    <property type="entry name" value="AmpG_permease/AT-1"/>
</dbReference>
<comment type="similarity">
    <text evidence="2">Belongs to the major facilitator superfamily.</text>
</comment>